<comment type="caution">
    <text evidence="3">The sequence shown here is derived from an EMBL/GenBank/DDBJ whole genome shotgun (WGS) entry which is preliminary data.</text>
</comment>
<dbReference type="Proteomes" id="UP000077671">
    <property type="component" value="Unassembled WGS sequence"/>
</dbReference>
<dbReference type="EMBL" id="LWDD02000014">
    <property type="protein sequence ID" value="KAE8265430.1"/>
    <property type="molecule type" value="Genomic_DNA"/>
</dbReference>
<accession>A0A177VCZ2</accession>
<dbReference type="Proteomes" id="UP000836402">
    <property type="component" value="Unassembled WGS sequence"/>
</dbReference>
<keyword evidence="5" id="KW-1185">Reference proteome</keyword>
<dbReference type="CDD" id="cd06121">
    <property type="entry name" value="cupin_YML079wp"/>
    <property type="match status" value="1"/>
</dbReference>
<dbReference type="InterPro" id="IPR014710">
    <property type="entry name" value="RmlC-like_jellyroll"/>
</dbReference>
<feature type="domain" description="DUF985" evidence="1">
    <location>
        <begin position="101"/>
        <end position="204"/>
    </location>
</feature>
<dbReference type="InterPro" id="IPR011051">
    <property type="entry name" value="RmlC_Cupin_sf"/>
</dbReference>
<name>A0A177VCZ2_9BASI</name>
<dbReference type="PANTHER" id="PTHR33387">
    <property type="entry name" value="RMLC-LIKE JELLY ROLL FOLD PROTEIN"/>
    <property type="match status" value="1"/>
</dbReference>
<organism evidence="3 4">
    <name type="scientific">Tilletia caries</name>
    <name type="common">wheat bunt fungus</name>
    <dbReference type="NCBI Taxonomy" id="13290"/>
    <lineage>
        <taxon>Eukaryota</taxon>
        <taxon>Fungi</taxon>
        <taxon>Dikarya</taxon>
        <taxon>Basidiomycota</taxon>
        <taxon>Ustilaginomycotina</taxon>
        <taxon>Exobasidiomycetes</taxon>
        <taxon>Tilletiales</taxon>
        <taxon>Tilletiaceae</taxon>
        <taxon>Tilletia</taxon>
    </lineage>
</organism>
<evidence type="ECO:0000313" key="5">
    <source>
        <dbReference type="Proteomes" id="UP000836402"/>
    </source>
</evidence>
<sequence>MSLDHSKQANSDLIKALKLEPHPEGGYFTLGWLGEQKVPTPFVADSPSRGLASTIYYLLALRPSSVIKQDAVKLEGSDLAVGEKAEDGSSKRLKWLPHSAVFHCNRSAAMHLHHAGRAKYTLIEAHPPAGQRPRIKEVIVGPDSAGGEVRQLLVEGGDGGWWKRSEIVAEDIPKDGEADEVREHVGCLISEVVIPGFDWADHRYMREADLRQLFGDDEASIARFLPHVGSDASH</sequence>
<dbReference type="PANTHER" id="PTHR33387:SF3">
    <property type="entry name" value="DUF985 DOMAIN-CONTAINING PROTEIN"/>
    <property type="match status" value="1"/>
</dbReference>
<dbReference type="InterPro" id="IPR039935">
    <property type="entry name" value="YML079W-like"/>
</dbReference>
<dbReference type="SUPFAM" id="SSF51182">
    <property type="entry name" value="RmlC-like cupins"/>
    <property type="match status" value="2"/>
</dbReference>
<dbReference type="AlphaFoldDB" id="A0A177VCZ2"/>
<dbReference type="Gene3D" id="2.60.120.10">
    <property type="entry name" value="Jelly Rolls"/>
    <property type="match status" value="1"/>
</dbReference>
<protein>
    <recommendedName>
        <fullName evidence="1">DUF985 domain-containing protein</fullName>
    </recommendedName>
</protein>
<reference evidence="3" key="2">
    <citation type="journal article" date="2019" name="IMA Fungus">
        <title>Genome sequencing and comparison of five Tilletia species to identify candidate genes for the detection of regulated species infecting wheat.</title>
        <authorList>
            <person name="Nguyen H.D.T."/>
            <person name="Sultana T."/>
            <person name="Kesanakurti P."/>
            <person name="Hambleton S."/>
        </authorList>
    </citation>
    <scope>NUCLEOTIDE SEQUENCE</scope>
    <source>
        <strain evidence="3">DAOMC 238032</strain>
    </source>
</reference>
<gene>
    <name evidence="3" type="ORF">A4X03_0g276</name>
    <name evidence="2" type="ORF">JKIAZH3_G2376</name>
</gene>
<evidence type="ECO:0000313" key="3">
    <source>
        <dbReference type="EMBL" id="KAE8265430.1"/>
    </source>
</evidence>
<evidence type="ECO:0000259" key="1">
    <source>
        <dbReference type="Pfam" id="PF06172"/>
    </source>
</evidence>
<reference evidence="2" key="3">
    <citation type="submission" date="2020-10" db="EMBL/GenBank/DDBJ databases">
        <authorList>
            <person name="Sedaghatjoo S."/>
        </authorList>
    </citation>
    <scope>NUCLEOTIDE SEQUENCE</scope>
    <source>
        <strain evidence="2">AZH3</strain>
    </source>
</reference>
<dbReference type="InterPro" id="IPR009327">
    <property type="entry name" value="Cupin_DUF985"/>
</dbReference>
<dbReference type="Pfam" id="PF06172">
    <property type="entry name" value="Cupin_5"/>
    <property type="match status" value="2"/>
</dbReference>
<feature type="domain" description="DUF985" evidence="1">
    <location>
        <begin position="12"/>
        <end position="66"/>
    </location>
</feature>
<proteinExistence type="predicted"/>
<dbReference type="EMBL" id="CAJHJG010000409">
    <property type="protein sequence ID" value="CAD6902193.1"/>
    <property type="molecule type" value="Genomic_DNA"/>
</dbReference>
<reference evidence="3" key="1">
    <citation type="submission" date="2016-04" db="EMBL/GenBank/DDBJ databases">
        <authorList>
            <person name="Nguyen H.D."/>
            <person name="Kesanakurti P."/>
            <person name="Cullis J."/>
            <person name="Levesque C.A."/>
            <person name="Hambleton S."/>
        </authorList>
    </citation>
    <scope>NUCLEOTIDE SEQUENCE</scope>
    <source>
        <strain evidence="3">DAOMC 238032</strain>
    </source>
</reference>
<evidence type="ECO:0000313" key="4">
    <source>
        <dbReference type="Proteomes" id="UP000077671"/>
    </source>
</evidence>
<evidence type="ECO:0000313" key="2">
    <source>
        <dbReference type="EMBL" id="CAD6902193.1"/>
    </source>
</evidence>